<dbReference type="SUPFAM" id="SSF56601">
    <property type="entry name" value="beta-lactamase/transpeptidase-like"/>
    <property type="match status" value="1"/>
</dbReference>
<feature type="region of interest" description="Disordered" evidence="1">
    <location>
        <begin position="1"/>
        <end position="22"/>
    </location>
</feature>
<keyword evidence="4" id="KW-1185">Reference proteome</keyword>
<feature type="domain" description="Beta-lactamase-related" evidence="2">
    <location>
        <begin position="122"/>
        <end position="384"/>
    </location>
</feature>
<evidence type="ECO:0000313" key="3">
    <source>
        <dbReference type="EMBL" id="EKF56682.1"/>
    </source>
</evidence>
<gene>
    <name evidence="3" type="ORF">I215_00670</name>
</gene>
<dbReference type="InterPro" id="IPR050789">
    <property type="entry name" value="Diverse_Enzym_Activities"/>
</dbReference>
<proteinExistence type="predicted"/>
<feature type="compositionally biased region" description="Polar residues" evidence="1">
    <location>
        <begin position="9"/>
        <end position="22"/>
    </location>
</feature>
<dbReference type="Pfam" id="PF00144">
    <property type="entry name" value="Beta-lactamase"/>
    <property type="match status" value="1"/>
</dbReference>
<evidence type="ECO:0000259" key="2">
    <source>
        <dbReference type="Pfam" id="PF00144"/>
    </source>
</evidence>
<organism evidence="3 4">
    <name type="scientific">Galbibacter marinus</name>
    <dbReference type="NCBI Taxonomy" id="555500"/>
    <lineage>
        <taxon>Bacteria</taxon>
        <taxon>Pseudomonadati</taxon>
        <taxon>Bacteroidota</taxon>
        <taxon>Flavobacteriia</taxon>
        <taxon>Flavobacteriales</taxon>
        <taxon>Flavobacteriaceae</taxon>
        <taxon>Galbibacter</taxon>
    </lineage>
</organism>
<dbReference type="PATRIC" id="fig|555500.3.peg.139"/>
<dbReference type="AlphaFoldDB" id="K2QP26"/>
<sequence>MFLDGRGQEFTQNNDNNFSPINKAQSSVDLELKTATATVYGFKARTAIYRDGLGCVLIPPHMSIEDFVEAEKPVRTPAPKTLAYPYGNAPQKDTVFSTVDYQQINQVVDNAFKNNAIQKTRSVLVIYKDQIIAERYGDSIDRNSRLLGWSMTKTVLATLYGIISFERGFEINQAVKIDAWKNDQRAEITYADLLHMGSGLQWDENYNQISDVTKMLFQADDMTKPQIKKQPEYPPNTHFSYSSGTTNLLSGLLYKELDSYSEYLNFPYKKLIDRIGMESMVIETDAAGNFIGSSYGWATTRDWGKFGLLYLHEGNWNGDQLFDKKWVDFVTTPAPGSNNEYGGHLWLNTPTKLPDAPQDTYYADGFQGQRVYMVPSKDLVVVRLGLASTEAFDFNAFLSGITQAIGN</sequence>
<dbReference type="InterPro" id="IPR001466">
    <property type="entry name" value="Beta-lactam-related"/>
</dbReference>
<evidence type="ECO:0000313" key="4">
    <source>
        <dbReference type="Proteomes" id="UP000007364"/>
    </source>
</evidence>
<dbReference type="EMBL" id="AMSG01000001">
    <property type="protein sequence ID" value="EKF56682.1"/>
    <property type="molecule type" value="Genomic_DNA"/>
</dbReference>
<dbReference type="InterPro" id="IPR012338">
    <property type="entry name" value="Beta-lactam/transpept-like"/>
</dbReference>
<dbReference type="PANTHER" id="PTHR43283:SF7">
    <property type="entry name" value="BETA-LACTAMASE-RELATED DOMAIN-CONTAINING PROTEIN"/>
    <property type="match status" value="1"/>
</dbReference>
<name>K2QP26_9FLAO</name>
<evidence type="ECO:0000256" key="1">
    <source>
        <dbReference type="SAM" id="MobiDB-lite"/>
    </source>
</evidence>
<protein>
    <submittedName>
        <fullName evidence="3">Beta-lactamase</fullName>
    </submittedName>
</protein>
<reference evidence="3 4" key="1">
    <citation type="journal article" date="2012" name="J. Bacteriol.">
        <title>Genome Sequence of Galbibacter marinum Type Strain ck-I2-15.</title>
        <authorList>
            <person name="Lai Q."/>
            <person name="Li C."/>
            <person name="Shao Z."/>
        </authorList>
    </citation>
    <scope>NUCLEOTIDE SEQUENCE [LARGE SCALE GENOMIC DNA]</scope>
    <source>
        <strain evidence="4">ck-I2-15</strain>
    </source>
</reference>
<comment type="caution">
    <text evidence="3">The sequence shown here is derived from an EMBL/GenBank/DDBJ whole genome shotgun (WGS) entry which is preliminary data.</text>
</comment>
<accession>K2QP26</accession>
<dbReference type="Proteomes" id="UP000007364">
    <property type="component" value="Unassembled WGS sequence"/>
</dbReference>
<dbReference type="eggNOG" id="COG1680">
    <property type="taxonomic scope" value="Bacteria"/>
</dbReference>
<dbReference type="STRING" id="555500.I215_00670"/>
<dbReference type="Gene3D" id="3.40.710.10">
    <property type="entry name" value="DD-peptidase/beta-lactamase superfamily"/>
    <property type="match status" value="1"/>
</dbReference>
<dbReference type="PANTHER" id="PTHR43283">
    <property type="entry name" value="BETA-LACTAMASE-RELATED"/>
    <property type="match status" value="1"/>
</dbReference>